<dbReference type="GO" id="GO:0005886">
    <property type="term" value="C:plasma membrane"/>
    <property type="evidence" value="ECO:0007669"/>
    <property type="project" value="UniProtKB-SubCell"/>
</dbReference>
<feature type="transmembrane region" description="Helical" evidence="6">
    <location>
        <begin position="272"/>
        <end position="289"/>
    </location>
</feature>
<sequence length="394" mass="41738">MSNMYLIFLSIGHLVVDLGQGILPILTPVLAKSFDLSYFQVGIIALAFTFSSAIIQPIFGVLSDRYSMPWLMPVSLFLSGFGLALTGMVHSYGLLLLAVLLSGIGVAGYHPEGSKLAHFLSEDSKAGASMAIFSVGGNLGFGLGPMLAVFVLSFAGLKSIQGVMIPGALAALLFLFLLPRYKAILAEKSHKQKKTTKQTVKSKVRTGSLILLLLYVTIRSWIQSGLVYFIPFYFPSFRGIAEPEYLVSTFLIAGAVGTILGGPFADRFGGKNGLLVSMIVSLITIYPFLHLNSTLIPVLAFIVGAALISTFSTTVVFGQRLLPNNIGLASGMLLGFGVGMGSIGVTLLGGIADHFGLPLTINIISLLPILGIILAVTLPDIRAREVVVEPNSAA</sequence>
<feature type="transmembrane region" description="Helical" evidence="6">
    <location>
        <begin position="37"/>
        <end position="55"/>
    </location>
</feature>
<dbReference type="OrthoDB" id="9770492at2"/>
<evidence type="ECO:0000313" key="9">
    <source>
        <dbReference type="Proteomes" id="UP000198656"/>
    </source>
</evidence>
<dbReference type="PROSITE" id="PS50850">
    <property type="entry name" value="MFS"/>
    <property type="match status" value="1"/>
</dbReference>
<dbReference type="GO" id="GO:0022857">
    <property type="term" value="F:transmembrane transporter activity"/>
    <property type="evidence" value="ECO:0007669"/>
    <property type="project" value="InterPro"/>
</dbReference>
<dbReference type="Gene3D" id="1.20.1250.20">
    <property type="entry name" value="MFS general substrate transporter like domains"/>
    <property type="match status" value="1"/>
</dbReference>
<feature type="transmembrane region" description="Helical" evidence="6">
    <location>
        <begin position="357"/>
        <end position="378"/>
    </location>
</feature>
<keyword evidence="3 6" id="KW-0812">Transmembrane</keyword>
<evidence type="ECO:0000313" key="8">
    <source>
        <dbReference type="EMBL" id="SDH48768.1"/>
    </source>
</evidence>
<dbReference type="InterPro" id="IPR036259">
    <property type="entry name" value="MFS_trans_sf"/>
</dbReference>
<feature type="transmembrane region" description="Helical" evidence="6">
    <location>
        <begin position="91"/>
        <end position="109"/>
    </location>
</feature>
<dbReference type="STRING" id="1121419.SAMN05443529_11423"/>
<feature type="transmembrane region" description="Helical" evidence="6">
    <location>
        <begin position="130"/>
        <end position="154"/>
    </location>
</feature>
<dbReference type="EMBL" id="FNCP01000014">
    <property type="protein sequence ID" value="SDH48768.1"/>
    <property type="molecule type" value="Genomic_DNA"/>
</dbReference>
<protein>
    <submittedName>
        <fullName evidence="8">MFS transporter, FSR family, fosmidomycin resistance protein</fullName>
    </submittedName>
</protein>
<evidence type="ECO:0000256" key="5">
    <source>
        <dbReference type="ARBA" id="ARBA00023136"/>
    </source>
</evidence>
<gene>
    <name evidence="8" type="ORF">SAMN05443529_11423</name>
</gene>
<feature type="transmembrane region" description="Helical" evidence="6">
    <location>
        <begin position="245"/>
        <end position="265"/>
    </location>
</feature>
<dbReference type="PANTHER" id="PTHR43129:SF1">
    <property type="entry name" value="FOSMIDOMYCIN RESISTANCE PROTEIN"/>
    <property type="match status" value="1"/>
</dbReference>
<dbReference type="Proteomes" id="UP000198656">
    <property type="component" value="Unassembled WGS sequence"/>
</dbReference>
<dbReference type="CDD" id="cd17478">
    <property type="entry name" value="MFS_FsR"/>
    <property type="match status" value="1"/>
</dbReference>
<feature type="domain" description="Major facilitator superfamily (MFS) profile" evidence="7">
    <location>
        <begin position="5"/>
        <end position="383"/>
    </location>
</feature>
<evidence type="ECO:0000256" key="2">
    <source>
        <dbReference type="ARBA" id="ARBA00022448"/>
    </source>
</evidence>
<evidence type="ECO:0000256" key="6">
    <source>
        <dbReference type="SAM" id="Phobius"/>
    </source>
</evidence>
<dbReference type="InterPro" id="IPR011701">
    <property type="entry name" value="MFS"/>
</dbReference>
<evidence type="ECO:0000256" key="4">
    <source>
        <dbReference type="ARBA" id="ARBA00022989"/>
    </source>
</evidence>
<evidence type="ECO:0000256" key="1">
    <source>
        <dbReference type="ARBA" id="ARBA00004651"/>
    </source>
</evidence>
<keyword evidence="4 6" id="KW-1133">Transmembrane helix</keyword>
<accession>A0A1G8CTK3</accession>
<keyword evidence="2" id="KW-0813">Transport</keyword>
<organism evidence="8 9">
    <name type="scientific">Desulfosporosinus hippei DSM 8344</name>
    <dbReference type="NCBI Taxonomy" id="1121419"/>
    <lineage>
        <taxon>Bacteria</taxon>
        <taxon>Bacillati</taxon>
        <taxon>Bacillota</taxon>
        <taxon>Clostridia</taxon>
        <taxon>Eubacteriales</taxon>
        <taxon>Desulfitobacteriaceae</taxon>
        <taxon>Desulfosporosinus</taxon>
    </lineage>
</organism>
<dbReference type="Pfam" id="PF07690">
    <property type="entry name" value="MFS_1"/>
    <property type="match status" value="1"/>
</dbReference>
<feature type="transmembrane region" description="Helical" evidence="6">
    <location>
        <begin position="329"/>
        <end position="351"/>
    </location>
</feature>
<keyword evidence="5 6" id="KW-0472">Membrane</keyword>
<proteinExistence type="predicted"/>
<reference evidence="9" key="1">
    <citation type="submission" date="2016-10" db="EMBL/GenBank/DDBJ databases">
        <authorList>
            <person name="Varghese N."/>
            <person name="Submissions S."/>
        </authorList>
    </citation>
    <scope>NUCLEOTIDE SEQUENCE [LARGE SCALE GENOMIC DNA]</scope>
    <source>
        <strain evidence="9">DSM 8344</strain>
    </source>
</reference>
<feature type="transmembrane region" description="Helical" evidence="6">
    <location>
        <begin position="209"/>
        <end position="233"/>
    </location>
</feature>
<name>A0A1G8CTK3_9FIRM</name>
<keyword evidence="9" id="KW-1185">Reference proteome</keyword>
<dbReference type="InterPro" id="IPR020846">
    <property type="entry name" value="MFS_dom"/>
</dbReference>
<feature type="transmembrane region" description="Helical" evidence="6">
    <location>
        <begin position="160"/>
        <end position="178"/>
    </location>
</feature>
<feature type="transmembrane region" description="Helical" evidence="6">
    <location>
        <begin position="295"/>
        <end position="317"/>
    </location>
</feature>
<dbReference type="AlphaFoldDB" id="A0A1G8CTK3"/>
<dbReference type="SUPFAM" id="SSF103473">
    <property type="entry name" value="MFS general substrate transporter"/>
    <property type="match status" value="1"/>
</dbReference>
<evidence type="ECO:0000259" key="7">
    <source>
        <dbReference type="PROSITE" id="PS50850"/>
    </source>
</evidence>
<feature type="transmembrane region" description="Helical" evidence="6">
    <location>
        <begin position="67"/>
        <end position="85"/>
    </location>
</feature>
<comment type="subcellular location">
    <subcellularLocation>
        <location evidence="1">Cell membrane</location>
        <topology evidence="1">Multi-pass membrane protein</topology>
    </subcellularLocation>
</comment>
<dbReference type="PANTHER" id="PTHR43129">
    <property type="entry name" value="FOSMIDOMYCIN RESISTANCE PROTEIN"/>
    <property type="match status" value="1"/>
</dbReference>
<evidence type="ECO:0000256" key="3">
    <source>
        <dbReference type="ARBA" id="ARBA00022692"/>
    </source>
</evidence>